<dbReference type="CDD" id="cd15457">
    <property type="entry name" value="NADAR"/>
    <property type="match status" value="1"/>
</dbReference>
<dbReference type="Gene3D" id="1.10.357.40">
    <property type="entry name" value="YbiA-like"/>
    <property type="match status" value="1"/>
</dbReference>
<dbReference type="FunFam" id="3.40.430.10:FF:000005">
    <property type="entry name" value="Riboflavin biosynthesis protein ribD"/>
    <property type="match status" value="1"/>
</dbReference>
<comment type="subcellular location">
    <subcellularLocation>
        <location evidence="3">Plastid</location>
        <location evidence="3">Chloroplast</location>
    </subcellularLocation>
</comment>
<comment type="pathway">
    <text evidence="4">Cofactor biosynthesis; riboflavin biosynthesis; 5-amino-6-(D-ribitylamino)uracil from GTP: step 3/4.</text>
</comment>
<dbReference type="InterPro" id="IPR050765">
    <property type="entry name" value="Riboflavin_Biosynth_HTPR"/>
</dbReference>
<keyword evidence="7" id="KW-0934">Plastid</keyword>
<dbReference type="GO" id="GO:0009231">
    <property type="term" value="P:riboflavin biosynthetic process"/>
    <property type="evidence" value="ECO:0007669"/>
    <property type="project" value="UniProtKB-UniPathway"/>
</dbReference>
<evidence type="ECO:0000256" key="1">
    <source>
        <dbReference type="ARBA" id="ARBA00000022"/>
    </source>
</evidence>
<evidence type="ECO:0000256" key="3">
    <source>
        <dbReference type="ARBA" id="ARBA00004229"/>
    </source>
</evidence>
<keyword evidence="13" id="KW-0326">Glycosidase</keyword>
<dbReference type="Gramene" id="TraesCS6A03G0988100.1">
    <property type="protein sequence ID" value="TraesCS6A03G0988100.1.CDS"/>
    <property type="gene ID" value="TraesCS6A03G0988100"/>
</dbReference>
<evidence type="ECO:0000256" key="8">
    <source>
        <dbReference type="ARBA" id="ARBA00022801"/>
    </source>
</evidence>
<dbReference type="NCBIfam" id="TIGR02464">
    <property type="entry name" value="ribofla_fusion"/>
    <property type="match status" value="1"/>
</dbReference>
<keyword evidence="12" id="KW-0511">Multifunctional enzyme</keyword>
<dbReference type="GO" id="GO:0008835">
    <property type="term" value="F:diaminohydroxyphosphoribosylaminopyrimidine deaminase activity"/>
    <property type="evidence" value="ECO:0000318"/>
    <property type="project" value="GO_Central"/>
</dbReference>
<dbReference type="PANTHER" id="PTHR38011">
    <property type="entry name" value="DIHYDROFOLATE REDUCTASE FAMILY PROTEIN (AFU_ORTHOLOGUE AFUA_8G06820)"/>
    <property type="match status" value="1"/>
</dbReference>
<dbReference type="UniPathway" id="UPA00275">
    <property type="reaction ID" value="UER00402"/>
</dbReference>
<dbReference type="Gene3D" id="3.40.430.10">
    <property type="entry name" value="Dihydrofolate Reductase, subunit A"/>
    <property type="match status" value="1"/>
</dbReference>
<keyword evidence="9" id="KW-0521">NADP</keyword>
<reference evidence="19" key="1">
    <citation type="submission" date="2018-08" db="EMBL/GenBank/DDBJ databases">
        <authorList>
            <person name="Rossello M."/>
        </authorList>
    </citation>
    <scope>NUCLEOTIDE SEQUENCE [LARGE SCALE GENOMIC DNA]</scope>
    <source>
        <strain evidence="19">cv. Chinese Spring</strain>
    </source>
</reference>
<dbReference type="SUPFAM" id="SSF53597">
    <property type="entry name" value="Dihydrofolate reductase-like"/>
    <property type="match status" value="1"/>
</dbReference>
<dbReference type="InterPro" id="IPR004794">
    <property type="entry name" value="Eubact_RibD"/>
</dbReference>
<dbReference type="InterPro" id="IPR011549">
    <property type="entry name" value="RibD_C"/>
</dbReference>
<dbReference type="EC" id="1.1.1.193" evidence="5"/>
<dbReference type="FunFam" id="1.10.357.40:FF:000001">
    <property type="entry name" value="Swarming motility protein ybiA"/>
    <property type="match status" value="1"/>
</dbReference>
<dbReference type="InterPro" id="IPR012816">
    <property type="entry name" value="NADAR"/>
</dbReference>
<dbReference type="SMR" id="A0A3B6NWV7"/>
<keyword evidence="20" id="KW-1185">Reference proteome</keyword>
<comment type="catalytic activity">
    <reaction evidence="14">
        <text>5-amino-6-(5-phospho-D-ribitylamino)uracil + NADP(+) = 5-amino-6-(5-phospho-D-ribosylamino)uracil + NADPH + H(+)</text>
        <dbReference type="Rhea" id="RHEA:17845"/>
        <dbReference type="ChEBI" id="CHEBI:15378"/>
        <dbReference type="ChEBI" id="CHEBI:57783"/>
        <dbReference type="ChEBI" id="CHEBI:58349"/>
        <dbReference type="ChEBI" id="CHEBI:58421"/>
        <dbReference type="ChEBI" id="CHEBI:58453"/>
        <dbReference type="EC" id="1.1.1.193"/>
    </reaction>
</comment>
<evidence type="ECO:0000313" key="19">
    <source>
        <dbReference type="EnsemblPlants" id="TraesCS6A02G392800.1"/>
    </source>
</evidence>
<evidence type="ECO:0000256" key="2">
    <source>
        <dbReference type="ARBA" id="ARBA00000751"/>
    </source>
</evidence>
<keyword evidence="10" id="KW-0809">Transit peptide</keyword>
<dbReference type="NCBIfam" id="TIGR00227">
    <property type="entry name" value="ribD_Cterm"/>
    <property type="match status" value="1"/>
</dbReference>
<protein>
    <recommendedName>
        <fullName evidence="16">Riboflavin biosynthesis protein PYRR, chloroplastic</fullName>
        <ecNumber evidence="5">1.1.1.193</ecNumber>
    </recommendedName>
</protein>
<dbReference type="PROSITE" id="PS51747">
    <property type="entry name" value="CYT_DCMP_DEAMINASES_2"/>
    <property type="match status" value="1"/>
</dbReference>
<dbReference type="EnsemblPlants" id="TraesCS6A02G392800.1">
    <property type="protein sequence ID" value="TraesCS6A02G392800.1"/>
    <property type="gene ID" value="TraesCS6A02G392800"/>
</dbReference>
<evidence type="ECO:0000256" key="11">
    <source>
        <dbReference type="ARBA" id="ARBA00023002"/>
    </source>
</evidence>
<dbReference type="GO" id="GO:1901135">
    <property type="term" value="P:carbohydrate derivative metabolic process"/>
    <property type="evidence" value="ECO:0007669"/>
    <property type="project" value="UniProtKB-ARBA"/>
</dbReference>
<evidence type="ECO:0000256" key="17">
    <source>
        <dbReference type="SAM" id="MobiDB-lite"/>
    </source>
</evidence>
<feature type="compositionally biased region" description="Pro residues" evidence="17">
    <location>
        <begin position="52"/>
        <end position="65"/>
    </location>
</feature>
<dbReference type="Pfam" id="PF08719">
    <property type="entry name" value="NADAR"/>
    <property type="match status" value="1"/>
</dbReference>
<dbReference type="InterPro" id="IPR002734">
    <property type="entry name" value="RibDG_C"/>
</dbReference>
<comment type="similarity">
    <text evidence="15">In the C-terminal section; belongs to the YbiA family.</text>
</comment>
<dbReference type="InterPro" id="IPR002125">
    <property type="entry name" value="CMP_dCMP_dom"/>
</dbReference>
<dbReference type="Pfam" id="PF01872">
    <property type="entry name" value="RibD_C"/>
    <property type="match status" value="1"/>
</dbReference>
<proteinExistence type="inferred from homology"/>
<feature type="compositionally biased region" description="Polar residues" evidence="17">
    <location>
        <begin position="8"/>
        <end position="20"/>
    </location>
</feature>
<comment type="catalytic activity">
    <reaction evidence="2">
        <text>2,5-diamino-6-hydroxy-4-(5-phosphoribosylamino)-pyrimidine + H2O = 2,5,6-triamino-4-hydroxypyrimidine + D-ribose 5-phosphate</text>
        <dbReference type="Rhea" id="RHEA:23436"/>
        <dbReference type="ChEBI" id="CHEBI:15377"/>
        <dbReference type="ChEBI" id="CHEBI:58614"/>
        <dbReference type="ChEBI" id="CHEBI:78346"/>
        <dbReference type="ChEBI" id="CHEBI:137796"/>
    </reaction>
</comment>
<evidence type="ECO:0000256" key="15">
    <source>
        <dbReference type="ARBA" id="ARBA00061459"/>
    </source>
</evidence>
<dbReference type="GO" id="GO:0008703">
    <property type="term" value="F:5-amino-6-(5-phosphoribosylamino)uracil reductase activity"/>
    <property type="evidence" value="ECO:0007669"/>
    <property type="project" value="UniProtKB-EC"/>
</dbReference>
<dbReference type="Gramene" id="TraesWEE_scaffold_078303_01G000200.1">
    <property type="protein sequence ID" value="TraesWEE_scaffold_078303_01G000200.1"/>
    <property type="gene ID" value="TraesWEE_scaffold_078303_01G000200"/>
</dbReference>
<evidence type="ECO:0000256" key="10">
    <source>
        <dbReference type="ARBA" id="ARBA00022946"/>
    </source>
</evidence>
<dbReference type="GO" id="GO:0050661">
    <property type="term" value="F:NADP binding"/>
    <property type="evidence" value="ECO:0007669"/>
    <property type="project" value="InterPro"/>
</dbReference>
<gene>
    <name evidence="19" type="primary">LOC123129003</name>
</gene>
<evidence type="ECO:0000256" key="4">
    <source>
        <dbReference type="ARBA" id="ARBA00004910"/>
    </source>
</evidence>
<dbReference type="AlphaFoldDB" id="A0A3B6NWV7"/>
<evidence type="ECO:0000256" key="14">
    <source>
        <dbReference type="ARBA" id="ARBA00049861"/>
    </source>
</evidence>
<dbReference type="Proteomes" id="UP000019116">
    <property type="component" value="Chromosome 6A"/>
</dbReference>
<dbReference type="PaxDb" id="4565-Traes_6AL_E70725BF0.1"/>
<sequence>MGSYGASWASTSTLGPASQDQFSLSHCRRPLFQFRAPSLPHHTPLRPHPRASMPPPPRPPVAAPAPAAPCPIRVAPIRRRLHAVPRAVSVAASHAHDAAFLRRAADVADRSAGLTCPHPNFGCVIARPEPDGPEARVVGEGFLYAQGTRCAELLAAEEAGERARGATAYLNLEPGDCYGDSTAVSSLVQAGITRVVVGLRHPLKHLRGKAIQSLRSEGIQVDVVGEDLQSKLFKEALTSCLIVNAPLLYRAAFRVPFSVLKYAMTADGKIAASSGHASWVSGRASRGRVFELRGRSDAVIVGGNTVRRDDPRLTARHVKGHVPVRIVMSQTCNLPEEANLWNVHEAYTIVATQRGARRDFQKKLAMKGVEVVEFDMLNPRDVMSYCYDRGYLSVLWECGGTLSAAAISARVIHKVYAFCAPKIIGGVTAPTPVGDLGMNQMTQAIDLIDVSYEQIDRDMLMSGFIQPIPDLSPVIPSADEIPSDDPEVSPYETNIISFYKTWDTFGAFSNFSPHPIDMPDEKGDCLTWPTVEHYYQAHKFVGVDNPQASDIVQEIKQARSPEEAARIGRTRQREFPELIRPDWESMKIDVMYRALKCKFSTYAHLTEMLLSTAGSVLVEASPHDLFWGGGREGEGLNYLGRLLMQLRSEILGTVRTSAEAQGQET</sequence>
<organism evidence="19">
    <name type="scientific">Triticum aestivum</name>
    <name type="common">Wheat</name>
    <dbReference type="NCBI Taxonomy" id="4565"/>
    <lineage>
        <taxon>Eukaryota</taxon>
        <taxon>Viridiplantae</taxon>
        <taxon>Streptophyta</taxon>
        <taxon>Embryophyta</taxon>
        <taxon>Tracheophyta</taxon>
        <taxon>Spermatophyta</taxon>
        <taxon>Magnoliopsida</taxon>
        <taxon>Liliopsida</taxon>
        <taxon>Poales</taxon>
        <taxon>Poaceae</taxon>
        <taxon>BOP clade</taxon>
        <taxon>Pooideae</taxon>
        <taxon>Triticodae</taxon>
        <taxon>Triticeae</taxon>
        <taxon>Triticinae</taxon>
        <taxon>Triticum</taxon>
    </lineage>
</organism>
<dbReference type="InterPro" id="IPR037238">
    <property type="entry name" value="YbiA-like_sf"/>
</dbReference>
<dbReference type="InterPro" id="IPR016193">
    <property type="entry name" value="Cytidine_deaminase-like"/>
</dbReference>
<reference evidence="19" key="2">
    <citation type="submission" date="2018-10" db="UniProtKB">
        <authorList>
            <consortium name="EnsemblPlants"/>
        </authorList>
    </citation>
    <scope>IDENTIFICATION</scope>
</reference>
<evidence type="ECO:0000256" key="12">
    <source>
        <dbReference type="ARBA" id="ARBA00023268"/>
    </source>
</evidence>
<dbReference type="Gramene" id="TraesRN6A0100975800.1">
    <property type="protein sequence ID" value="TraesRN6A0100975800.1"/>
    <property type="gene ID" value="TraesRN6A0100975800"/>
</dbReference>
<evidence type="ECO:0000313" key="20">
    <source>
        <dbReference type="Proteomes" id="UP000019116"/>
    </source>
</evidence>
<evidence type="ECO:0000256" key="13">
    <source>
        <dbReference type="ARBA" id="ARBA00023295"/>
    </source>
</evidence>
<feature type="domain" description="CMP/dCMP-type deaminase" evidence="18">
    <location>
        <begin position="95"/>
        <end position="222"/>
    </location>
</feature>
<comment type="catalytic activity">
    <reaction evidence="1">
        <text>5-amino-6-(5-phospho-D-ribosylamino)uracil + H2O = 5,6-diaminouracil + D-ribose 5-phosphate</text>
        <dbReference type="Rhea" id="RHEA:55020"/>
        <dbReference type="ChEBI" id="CHEBI:15377"/>
        <dbReference type="ChEBI" id="CHEBI:46252"/>
        <dbReference type="ChEBI" id="CHEBI:58453"/>
        <dbReference type="ChEBI" id="CHEBI:78346"/>
    </reaction>
</comment>
<accession>A0A3B6NWV7</accession>
<name>A0A3B6NWV7_WHEAT</name>
<dbReference type="Gene3D" id="3.40.140.10">
    <property type="entry name" value="Cytidine Deaminase, domain 2"/>
    <property type="match status" value="1"/>
</dbReference>
<dbReference type="PANTHER" id="PTHR38011:SF7">
    <property type="entry name" value="2,5-DIAMINO-6-RIBOSYLAMINO-4(3H)-PYRIMIDINONE 5'-PHOSPHATE REDUCTASE"/>
    <property type="match status" value="1"/>
</dbReference>
<evidence type="ECO:0000256" key="16">
    <source>
        <dbReference type="ARBA" id="ARBA00070438"/>
    </source>
</evidence>
<feature type="region of interest" description="Disordered" evidence="17">
    <location>
        <begin position="37"/>
        <end position="65"/>
    </location>
</feature>
<evidence type="ECO:0000256" key="7">
    <source>
        <dbReference type="ARBA" id="ARBA00022640"/>
    </source>
</evidence>
<dbReference type="SUPFAM" id="SSF53927">
    <property type="entry name" value="Cytidine deaminase-like"/>
    <property type="match status" value="1"/>
</dbReference>
<dbReference type="FunFam" id="3.40.140.10:FF:000071">
    <property type="entry name" value="Riboflavin biosynthesis protein PYRR, chloroplastic"/>
    <property type="match status" value="1"/>
</dbReference>
<feature type="region of interest" description="Disordered" evidence="17">
    <location>
        <begin position="1"/>
        <end position="20"/>
    </location>
</feature>
<dbReference type="STRING" id="4565.A0A3B6NWV7"/>
<dbReference type="SUPFAM" id="SSF143990">
    <property type="entry name" value="YbiA-like"/>
    <property type="match status" value="1"/>
</dbReference>
<evidence type="ECO:0000256" key="5">
    <source>
        <dbReference type="ARBA" id="ARBA00013173"/>
    </source>
</evidence>
<keyword evidence="8" id="KW-0378">Hydrolase</keyword>
<evidence type="ECO:0000256" key="9">
    <source>
        <dbReference type="ARBA" id="ARBA00022857"/>
    </source>
</evidence>
<dbReference type="NCBIfam" id="TIGR00326">
    <property type="entry name" value="eubact_ribD"/>
    <property type="match status" value="1"/>
</dbReference>
<evidence type="ECO:0000256" key="6">
    <source>
        <dbReference type="ARBA" id="ARBA00022528"/>
    </source>
</evidence>
<evidence type="ECO:0000259" key="18">
    <source>
        <dbReference type="PROSITE" id="PS51747"/>
    </source>
</evidence>
<keyword evidence="6" id="KW-0150">Chloroplast</keyword>
<dbReference type="GO" id="GO:0009507">
    <property type="term" value="C:chloroplast"/>
    <property type="evidence" value="ECO:0007669"/>
    <property type="project" value="UniProtKB-SubCell"/>
</dbReference>
<dbReference type="GO" id="GO:0016799">
    <property type="term" value="F:hydrolase activity, hydrolyzing N-glycosyl compounds"/>
    <property type="evidence" value="ECO:0007669"/>
    <property type="project" value="UniProtKB-ARBA"/>
</dbReference>
<dbReference type="InterPro" id="IPR024072">
    <property type="entry name" value="DHFR-like_dom_sf"/>
</dbReference>
<dbReference type="Gramene" id="TraesCS6A02G392800.1">
    <property type="protein sequence ID" value="TraesCS6A02G392800.1"/>
    <property type="gene ID" value="TraesCS6A02G392800"/>
</dbReference>
<keyword evidence="11" id="KW-0560">Oxidoreductase</keyword>